<feature type="transmembrane region" description="Helical" evidence="5">
    <location>
        <begin position="148"/>
        <end position="170"/>
    </location>
</feature>
<feature type="transmembrane region" description="Helical" evidence="5">
    <location>
        <begin position="345"/>
        <end position="363"/>
    </location>
</feature>
<proteinExistence type="predicted"/>
<feature type="transmembrane region" description="Helical" evidence="5">
    <location>
        <begin position="114"/>
        <end position="136"/>
    </location>
</feature>
<comment type="subcellular location">
    <subcellularLocation>
        <location evidence="1">Cell membrane</location>
        <topology evidence="1">Multi-pass membrane protein</topology>
    </subcellularLocation>
</comment>
<dbReference type="AlphaFoldDB" id="A0A840IXP0"/>
<evidence type="ECO:0000256" key="4">
    <source>
        <dbReference type="ARBA" id="ARBA00023136"/>
    </source>
</evidence>
<feature type="transmembrane region" description="Helical" evidence="5">
    <location>
        <begin position="369"/>
        <end position="394"/>
    </location>
</feature>
<feature type="domain" description="Major facilitator superfamily (MFS) profile" evidence="6">
    <location>
        <begin position="23"/>
        <end position="476"/>
    </location>
</feature>
<gene>
    <name evidence="7" type="ORF">BJY18_003542</name>
</gene>
<dbReference type="Gene3D" id="1.20.1720.10">
    <property type="entry name" value="Multidrug resistance protein D"/>
    <property type="match status" value="1"/>
</dbReference>
<comment type="caution">
    <text evidence="7">The sequence shown here is derived from an EMBL/GenBank/DDBJ whole genome shotgun (WGS) entry which is preliminary data.</text>
</comment>
<evidence type="ECO:0000256" key="3">
    <source>
        <dbReference type="ARBA" id="ARBA00022989"/>
    </source>
</evidence>
<keyword evidence="8" id="KW-1185">Reference proteome</keyword>
<dbReference type="EMBL" id="JACHMG010000001">
    <property type="protein sequence ID" value="MBB4686057.1"/>
    <property type="molecule type" value="Genomic_DNA"/>
</dbReference>
<dbReference type="InterPro" id="IPR020846">
    <property type="entry name" value="MFS_dom"/>
</dbReference>
<keyword evidence="3 5" id="KW-1133">Transmembrane helix</keyword>
<evidence type="ECO:0000313" key="7">
    <source>
        <dbReference type="EMBL" id="MBB4686057.1"/>
    </source>
</evidence>
<protein>
    <submittedName>
        <fullName evidence="7">MFS family permease</fullName>
    </submittedName>
</protein>
<organism evidence="7 8">
    <name type="scientific">Amycolatopsis jiangsuensis</name>
    <dbReference type="NCBI Taxonomy" id="1181879"/>
    <lineage>
        <taxon>Bacteria</taxon>
        <taxon>Bacillati</taxon>
        <taxon>Actinomycetota</taxon>
        <taxon>Actinomycetes</taxon>
        <taxon>Pseudonocardiales</taxon>
        <taxon>Pseudonocardiaceae</taxon>
        <taxon>Amycolatopsis</taxon>
    </lineage>
</organism>
<evidence type="ECO:0000259" key="6">
    <source>
        <dbReference type="PROSITE" id="PS50850"/>
    </source>
</evidence>
<dbReference type="PRINTS" id="PR01036">
    <property type="entry name" value="TCRTETB"/>
</dbReference>
<feature type="transmembrane region" description="Helical" evidence="5">
    <location>
        <begin position="241"/>
        <end position="259"/>
    </location>
</feature>
<feature type="transmembrane region" description="Helical" evidence="5">
    <location>
        <begin position="313"/>
        <end position="333"/>
    </location>
</feature>
<dbReference type="RefSeq" id="WP_184780991.1">
    <property type="nucleotide sequence ID" value="NZ_JACHMG010000001.1"/>
</dbReference>
<feature type="transmembrane region" description="Helical" evidence="5">
    <location>
        <begin position="406"/>
        <end position="432"/>
    </location>
</feature>
<dbReference type="PANTHER" id="PTHR42718:SF42">
    <property type="entry name" value="EXPORT PROTEIN"/>
    <property type="match status" value="1"/>
</dbReference>
<dbReference type="Pfam" id="PF07690">
    <property type="entry name" value="MFS_1"/>
    <property type="match status" value="1"/>
</dbReference>
<sequence length="489" mass="49668">MTSPDVQERPPGAFRSLRAAWVALAGLSAVFLFEMMSNTVLNVALPSIGRELAAPTVALQWVTNGYSVVFGGLMLVFGVVADRLGRRRVMLIGLVLLGLASLATAAVTTTGELIAVRAVLGLAAAMTTPGTMAMAFRLFGEEGLRVRAITLISTVGMVGLAIGPTVGGFVLSFAPWQVLLLVNVPIVVLAIVGIRIGVPADDPADLHRAPVDLPGGVLGTATIVLALVAPTLFVDSGAGSWAPWAAVAGVVVAAILFVLRERSARHPLLDLSLVAVAKVSGGLAYKAAAGLGNAGLAYLVTLQLQLDLGWPPALASIGMLPQVVVLIAGGPFVHRFVEWAGIDRAAWISAGSIVTGLAVYTLFGNLGYPGVAAALVLVAAGMRVVGAAAGVNVLDGLPRNRTSTGAALVDTAAEVTAALGVAVVGTVLAALFAGNVAAGHWSPEQNGQFHEAVTVSGAVLTVVSAALVGWAMRRTRPGLVPTTTPATAN</sequence>
<dbReference type="InterPro" id="IPR036259">
    <property type="entry name" value="MFS_trans_sf"/>
</dbReference>
<reference evidence="7 8" key="1">
    <citation type="submission" date="2020-08" db="EMBL/GenBank/DDBJ databases">
        <title>Sequencing the genomes of 1000 actinobacteria strains.</title>
        <authorList>
            <person name="Klenk H.-P."/>
        </authorList>
    </citation>
    <scope>NUCLEOTIDE SEQUENCE [LARGE SCALE GENOMIC DNA]</scope>
    <source>
        <strain evidence="7 8">DSM 45859</strain>
    </source>
</reference>
<feature type="transmembrane region" description="Helical" evidence="5">
    <location>
        <begin position="452"/>
        <end position="472"/>
    </location>
</feature>
<dbReference type="CDD" id="cd17321">
    <property type="entry name" value="MFS_MMR_MDR_like"/>
    <property type="match status" value="1"/>
</dbReference>
<keyword evidence="4 5" id="KW-0472">Membrane</keyword>
<dbReference type="PANTHER" id="PTHR42718">
    <property type="entry name" value="MAJOR FACILITATOR SUPERFAMILY MULTIDRUG TRANSPORTER MFSC"/>
    <property type="match status" value="1"/>
</dbReference>
<feature type="transmembrane region" description="Helical" evidence="5">
    <location>
        <begin position="61"/>
        <end position="81"/>
    </location>
</feature>
<evidence type="ECO:0000256" key="2">
    <source>
        <dbReference type="ARBA" id="ARBA00022692"/>
    </source>
</evidence>
<evidence type="ECO:0000313" key="8">
    <source>
        <dbReference type="Proteomes" id="UP000581769"/>
    </source>
</evidence>
<dbReference type="PROSITE" id="PS50850">
    <property type="entry name" value="MFS"/>
    <property type="match status" value="1"/>
</dbReference>
<evidence type="ECO:0000256" key="1">
    <source>
        <dbReference type="ARBA" id="ARBA00004651"/>
    </source>
</evidence>
<dbReference type="SUPFAM" id="SSF103473">
    <property type="entry name" value="MFS general substrate transporter"/>
    <property type="match status" value="1"/>
</dbReference>
<dbReference type="GO" id="GO:0005886">
    <property type="term" value="C:plasma membrane"/>
    <property type="evidence" value="ECO:0007669"/>
    <property type="project" value="UniProtKB-SubCell"/>
</dbReference>
<dbReference type="Proteomes" id="UP000581769">
    <property type="component" value="Unassembled WGS sequence"/>
</dbReference>
<evidence type="ECO:0000256" key="5">
    <source>
        <dbReference type="SAM" id="Phobius"/>
    </source>
</evidence>
<feature type="transmembrane region" description="Helical" evidence="5">
    <location>
        <begin position="21"/>
        <end position="41"/>
    </location>
</feature>
<accession>A0A840IXP0</accession>
<feature type="transmembrane region" description="Helical" evidence="5">
    <location>
        <begin position="176"/>
        <end position="198"/>
    </location>
</feature>
<name>A0A840IXP0_9PSEU</name>
<feature type="transmembrane region" description="Helical" evidence="5">
    <location>
        <begin position="88"/>
        <end position="108"/>
    </location>
</feature>
<feature type="transmembrane region" description="Helical" evidence="5">
    <location>
        <begin position="210"/>
        <end position="229"/>
    </location>
</feature>
<keyword evidence="2 5" id="KW-0812">Transmembrane</keyword>
<feature type="transmembrane region" description="Helical" evidence="5">
    <location>
        <begin position="271"/>
        <end position="301"/>
    </location>
</feature>
<dbReference type="GO" id="GO:0022857">
    <property type="term" value="F:transmembrane transporter activity"/>
    <property type="evidence" value="ECO:0007669"/>
    <property type="project" value="InterPro"/>
</dbReference>
<dbReference type="InterPro" id="IPR011701">
    <property type="entry name" value="MFS"/>
</dbReference>